<dbReference type="Proteomes" id="UP000245626">
    <property type="component" value="Unassembled WGS sequence"/>
</dbReference>
<protein>
    <submittedName>
        <fullName evidence="1">Uncharacterized protein</fullName>
    </submittedName>
</protein>
<gene>
    <name evidence="1" type="ORF">IE53DRAFT_254939</name>
</gene>
<sequence>MSYRTIDPSDPRRIELVKPMTLPAEWRKEELDFYASFLGSASMMSGAAMLTRAPQIAYMGTIFALAHLAHDRPFKSTKTSESAGGPIMSIL</sequence>
<organism evidence="1 2">
    <name type="scientific">Violaceomyces palustris</name>
    <dbReference type="NCBI Taxonomy" id="1673888"/>
    <lineage>
        <taxon>Eukaryota</taxon>
        <taxon>Fungi</taxon>
        <taxon>Dikarya</taxon>
        <taxon>Basidiomycota</taxon>
        <taxon>Ustilaginomycotina</taxon>
        <taxon>Ustilaginomycetes</taxon>
        <taxon>Violaceomycetales</taxon>
        <taxon>Violaceomycetaceae</taxon>
        <taxon>Violaceomyces</taxon>
    </lineage>
</organism>
<proteinExistence type="predicted"/>
<reference evidence="1 2" key="1">
    <citation type="journal article" date="2018" name="Mol. Biol. Evol.">
        <title>Broad Genomic Sampling Reveals a Smut Pathogenic Ancestry of the Fungal Clade Ustilaginomycotina.</title>
        <authorList>
            <person name="Kijpornyongpan T."/>
            <person name="Mondo S.J."/>
            <person name="Barry K."/>
            <person name="Sandor L."/>
            <person name="Lee J."/>
            <person name="Lipzen A."/>
            <person name="Pangilinan J."/>
            <person name="LaButti K."/>
            <person name="Hainaut M."/>
            <person name="Henrissat B."/>
            <person name="Grigoriev I.V."/>
            <person name="Spatafora J.W."/>
            <person name="Aime M.C."/>
        </authorList>
    </citation>
    <scope>NUCLEOTIDE SEQUENCE [LARGE SCALE GENOMIC DNA]</scope>
    <source>
        <strain evidence="1 2">SA 807</strain>
    </source>
</reference>
<evidence type="ECO:0000313" key="2">
    <source>
        <dbReference type="Proteomes" id="UP000245626"/>
    </source>
</evidence>
<name>A0ACD0NNE3_9BASI</name>
<dbReference type="EMBL" id="KZ820461">
    <property type="protein sequence ID" value="PWN47336.1"/>
    <property type="molecule type" value="Genomic_DNA"/>
</dbReference>
<keyword evidence="2" id="KW-1185">Reference proteome</keyword>
<accession>A0ACD0NNE3</accession>
<evidence type="ECO:0000313" key="1">
    <source>
        <dbReference type="EMBL" id="PWN47336.1"/>
    </source>
</evidence>